<dbReference type="PIRSF" id="PIRSF006487">
    <property type="entry name" value="GcvT"/>
    <property type="match status" value="1"/>
</dbReference>
<sequence length="327" mass="35073">MSPINRADIDKQYTALLQHGVVADLSSRTRIRVTGSDRVGFLHGFCTADIKKLSPLAGCEAFFTNHQGKAVGHGYLYSREQSLIIDTTAGQFEKLSEHLRRFAITEDVEFADETQSTCELLLAGPTAPATIEQLFKVVAPTERLESVRASSSEMSLEIVKTDLIPETAYLLLAPTASKQILLDLLTTAGVTLASGELIEALRIEGKTPAYGLEIDESTLPQEMNRDTLAISFKKGCYLGQETVARIDALGHVNRVLTKLSLPGEIAPPTGTPLVMRDETGTEKQVGSIASIAYSPATKQLTALAVLRRSGAKTGTQLTASNAAAVVS</sequence>
<proteinExistence type="predicted"/>
<accession>D2R0N3</accession>
<evidence type="ECO:0000313" key="4">
    <source>
        <dbReference type="Proteomes" id="UP000001887"/>
    </source>
</evidence>
<dbReference type="HOGENOM" id="CLU_007884_6_3_0"/>
<organism evidence="3 4">
    <name type="scientific">Pirellula staleyi (strain ATCC 27377 / DSM 6068 / ICPB 4128)</name>
    <name type="common">Pirella staleyi</name>
    <dbReference type="NCBI Taxonomy" id="530564"/>
    <lineage>
        <taxon>Bacteria</taxon>
        <taxon>Pseudomonadati</taxon>
        <taxon>Planctomycetota</taxon>
        <taxon>Planctomycetia</taxon>
        <taxon>Pirellulales</taxon>
        <taxon>Pirellulaceae</taxon>
        <taxon>Pirellula</taxon>
    </lineage>
</organism>
<dbReference type="InterPro" id="IPR006222">
    <property type="entry name" value="GCVT_N"/>
</dbReference>
<dbReference type="Gene3D" id="3.30.1360.120">
    <property type="entry name" value="Probable tRNA modification gtpase trme, domain 1"/>
    <property type="match status" value="1"/>
</dbReference>
<dbReference type="Pfam" id="PF01571">
    <property type="entry name" value="GCV_T"/>
    <property type="match status" value="1"/>
</dbReference>
<evidence type="ECO:0000313" key="3">
    <source>
        <dbReference type="EMBL" id="ADB16631.1"/>
    </source>
</evidence>
<name>D2R0N3_PIRSD</name>
<dbReference type="STRING" id="530564.Psta_1957"/>
<dbReference type="OrthoDB" id="9796287at2"/>
<keyword evidence="4" id="KW-1185">Reference proteome</keyword>
<dbReference type="KEGG" id="psl:Psta_1957"/>
<keyword evidence="1" id="KW-0809">Transit peptide</keyword>
<protein>
    <submittedName>
        <fullName evidence="3">Folate-binding protein YgfZ</fullName>
    </submittedName>
</protein>
<dbReference type="InterPro" id="IPR027266">
    <property type="entry name" value="TrmE/GcvT-like"/>
</dbReference>
<dbReference type="GO" id="GO:0016226">
    <property type="term" value="P:iron-sulfur cluster assembly"/>
    <property type="evidence" value="ECO:0007669"/>
    <property type="project" value="TreeGrafter"/>
</dbReference>
<dbReference type="PANTHER" id="PTHR22602:SF0">
    <property type="entry name" value="TRANSFERASE CAF17, MITOCHONDRIAL-RELATED"/>
    <property type="match status" value="1"/>
</dbReference>
<gene>
    <name evidence="3" type="ordered locus">Psta_1957</name>
</gene>
<dbReference type="Proteomes" id="UP000001887">
    <property type="component" value="Chromosome"/>
</dbReference>
<dbReference type="NCBIfam" id="TIGR03317">
    <property type="entry name" value="ygfZ_signature"/>
    <property type="match status" value="1"/>
</dbReference>
<dbReference type="AlphaFoldDB" id="D2R0N3"/>
<dbReference type="SUPFAM" id="SSF103025">
    <property type="entry name" value="Folate-binding domain"/>
    <property type="match status" value="1"/>
</dbReference>
<evidence type="ECO:0000256" key="1">
    <source>
        <dbReference type="ARBA" id="ARBA00022946"/>
    </source>
</evidence>
<dbReference type="InterPro" id="IPR017703">
    <property type="entry name" value="YgfZ/GCV_T_CS"/>
</dbReference>
<dbReference type="EMBL" id="CP001848">
    <property type="protein sequence ID" value="ADB16631.1"/>
    <property type="molecule type" value="Genomic_DNA"/>
</dbReference>
<dbReference type="InterPro" id="IPR045179">
    <property type="entry name" value="YgfZ/GcvT"/>
</dbReference>
<evidence type="ECO:0000259" key="2">
    <source>
        <dbReference type="Pfam" id="PF01571"/>
    </source>
</evidence>
<feature type="domain" description="GCVT N-terminal" evidence="2">
    <location>
        <begin position="9"/>
        <end position="225"/>
    </location>
</feature>
<dbReference type="eggNOG" id="COG0354">
    <property type="taxonomic scope" value="Bacteria"/>
</dbReference>
<dbReference type="PANTHER" id="PTHR22602">
    <property type="entry name" value="TRANSFERASE CAF17, MITOCHONDRIAL-RELATED"/>
    <property type="match status" value="1"/>
</dbReference>
<reference evidence="3 4" key="1">
    <citation type="journal article" date="2009" name="Stand. Genomic Sci.">
        <title>Complete genome sequence of Pirellula staleyi type strain (ATCC 27377).</title>
        <authorList>
            <person name="Clum A."/>
            <person name="Tindall B.J."/>
            <person name="Sikorski J."/>
            <person name="Ivanova N."/>
            <person name="Mavrommatis K."/>
            <person name="Lucas S."/>
            <person name="Glavina del Rio T."/>
            <person name="Nolan M."/>
            <person name="Chen F."/>
            <person name="Tice H."/>
            <person name="Pitluck S."/>
            <person name="Cheng J.F."/>
            <person name="Chertkov O."/>
            <person name="Brettin T."/>
            <person name="Han C."/>
            <person name="Detter J.C."/>
            <person name="Kuske C."/>
            <person name="Bruce D."/>
            <person name="Goodwin L."/>
            <person name="Ovchinikova G."/>
            <person name="Pati A."/>
            <person name="Mikhailova N."/>
            <person name="Chen A."/>
            <person name="Palaniappan K."/>
            <person name="Land M."/>
            <person name="Hauser L."/>
            <person name="Chang Y.J."/>
            <person name="Jeffries C.D."/>
            <person name="Chain P."/>
            <person name="Rohde M."/>
            <person name="Goker M."/>
            <person name="Bristow J."/>
            <person name="Eisen J.A."/>
            <person name="Markowitz V."/>
            <person name="Hugenholtz P."/>
            <person name="Kyrpides N.C."/>
            <person name="Klenk H.P."/>
            <person name="Lapidus A."/>
        </authorList>
    </citation>
    <scope>NUCLEOTIDE SEQUENCE [LARGE SCALE GENOMIC DNA]</scope>
    <source>
        <strain evidence="4">ATCC 27377 / DSM 6068 / ICPB 4128</strain>
    </source>
</reference>